<dbReference type="AlphaFoldDB" id="A0A915BBW3"/>
<keyword evidence="1" id="KW-1185">Reference proteome</keyword>
<name>A0A915BBW3_PARUN</name>
<dbReference type="Proteomes" id="UP000887569">
    <property type="component" value="Unplaced"/>
</dbReference>
<proteinExistence type="predicted"/>
<accession>A0A915BBW3</accession>
<evidence type="ECO:0000313" key="2">
    <source>
        <dbReference type="WBParaSite" id="PgR033_g084_t01"/>
    </source>
</evidence>
<dbReference type="WBParaSite" id="PgR033_g084_t01">
    <property type="protein sequence ID" value="PgR033_g084_t01"/>
    <property type="gene ID" value="PgR033_g084"/>
</dbReference>
<evidence type="ECO:0000313" key="1">
    <source>
        <dbReference type="Proteomes" id="UP000887569"/>
    </source>
</evidence>
<protein>
    <submittedName>
        <fullName evidence="2">Uncharacterized protein</fullName>
    </submittedName>
</protein>
<sequence>MQLNNRIFESRQSDCKDESESQRCHLADGICKSTADERVHGDI</sequence>
<organism evidence="1 2">
    <name type="scientific">Parascaris univalens</name>
    <name type="common">Nematode worm</name>
    <dbReference type="NCBI Taxonomy" id="6257"/>
    <lineage>
        <taxon>Eukaryota</taxon>
        <taxon>Metazoa</taxon>
        <taxon>Ecdysozoa</taxon>
        <taxon>Nematoda</taxon>
        <taxon>Chromadorea</taxon>
        <taxon>Rhabditida</taxon>
        <taxon>Spirurina</taxon>
        <taxon>Ascaridomorpha</taxon>
        <taxon>Ascaridoidea</taxon>
        <taxon>Ascarididae</taxon>
        <taxon>Parascaris</taxon>
    </lineage>
</organism>
<reference evidence="2" key="1">
    <citation type="submission" date="2022-11" db="UniProtKB">
        <authorList>
            <consortium name="WormBaseParasite"/>
        </authorList>
    </citation>
    <scope>IDENTIFICATION</scope>
</reference>